<dbReference type="Proteomes" id="UP000478052">
    <property type="component" value="Unassembled WGS sequence"/>
</dbReference>
<protein>
    <submittedName>
        <fullName evidence="1">Protein DDB G0276689-like</fullName>
    </submittedName>
</protein>
<evidence type="ECO:0000313" key="1">
    <source>
        <dbReference type="EMBL" id="KAF0733008.1"/>
    </source>
</evidence>
<evidence type="ECO:0000313" key="2">
    <source>
        <dbReference type="Proteomes" id="UP000478052"/>
    </source>
</evidence>
<proteinExistence type="predicted"/>
<gene>
    <name evidence="1" type="ORF">FWK35_00024118</name>
</gene>
<keyword evidence="2" id="KW-1185">Reference proteome</keyword>
<accession>A0A6G0WZR2</accession>
<organism evidence="1 2">
    <name type="scientific">Aphis craccivora</name>
    <name type="common">Cowpea aphid</name>
    <dbReference type="NCBI Taxonomy" id="307492"/>
    <lineage>
        <taxon>Eukaryota</taxon>
        <taxon>Metazoa</taxon>
        <taxon>Ecdysozoa</taxon>
        <taxon>Arthropoda</taxon>
        <taxon>Hexapoda</taxon>
        <taxon>Insecta</taxon>
        <taxon>Pterygota</taxon>
        <taxon>Neoptera</taxon>
        <taxon>Paraneoptera</taxon>
        <taxon>Hemiptera</taxon>
        <taxon>Sternorrhyncha</taxon>
        <taxon>Aphidomorpha</taxon>
        <taxon>Aphidoidea</taxon>
        <taxon>Aphididae</taxon>
        <taxon>Aphidini</taxon>
        <taxon>Aphis</taxon>
        <taxon>Aphis</taxon>
    </lineage>
</organism>
<reference evidence="1 2" key="1">
    <citation type="submission" date="2019-08" db="EMBL/GenBank/DDBJ databases">
        <title>Whole genome of Aphis craccivora.</title>
        <authorList>
            <person name="Voronova N.V."/>
            <person name="Shulinski R.S."/>
            <person name="Bandarenka Y.V."/>
            <person name="Zhorov D.G."/>
            <person name="Warner D."/>
        </authorList>
    </citation>
    <scope>NUCLEOTIDE SEQUENCE [LARGE SCALE GENOMIC DNA]</scope>
    <source>
        <strain evidence="1">180601</strain>
        <tissue evidence="1">Whole Body</tissue>
    </source>
</reference>
<sequence length="184" mass="20577">MSTGSAEKNAEIIDEFEEIARETLDRIISIIENDSSIVDLNDSNRELITEAEISRLIKEDIELSNPVDLNKSIRLINLEAFEKSPITNNTCTIRLRSNKNIIHSEYIPVKWTVKIKKMASPKITTLKVTEALKIIPQYSGLAETTYPFISACVTIIDAVEPDQLPLLLKMIAATKLTGKAYNAT</sequence>
<feature type="non-terminal residue" evidence="1">
    <location>
        <position position="184"/>
    </location>
</feature>
<name>A0A6G0WZR2_APHCR</name>
<dbReference type="AlphaFoldDB" id="A0A6G0WZR2"/>
<dbReference type="EMBL" id="VUJU01008276">
    <property type="protein sequence ID" value="KAF0733008.1"/>
    <property type="molecule type" value="Genomic_DNA"/>
</dbReference>
<comment type="caution">
    <text evidence="1">The sequence shown here is derived from an EMBL/GenBank/DDBJ whole genome shotgun (WGS) entry which is preliminary data.</text>
</comment>
<dbReference type="OrthoDB" id="6645094at2759"/>